<evidence type="ECO:0000313" key="10">
    <source>
        <dbReference type="Proteomes" id="UP001482620"/>
    </source>
</evidence>
<keyword evidence="10" id="KW-1185">Reference proteome</keyword>
<keyword evidence="4" id="KW-0796">Tight junction</keyword>
<dbReference type="InterPro" id="IPR017974">
    <property type="entry name" value="Claudin_CS"/>
</dbReference>
<evidence type="ECO:0000256" key="5">
    <source>
        <dbReference type="ARBA" id="ARBA00022692"/>
    </source>
</evidence>
<organism evidence="9 10">
    <name type="scientific">Ilyodon furcidens</name>
    <name type="common">goldbreast splitfin</name>
    <dbReference type="NCBI Taxonomy" id="33524"/>
    <lineage>
        <taxon>Eukaryota</taxon>
        <taxon>Metazoa</taxon>
        <taxon>Chordata</taxon>
        <taxon>Craniata</taxon>
        <taxon>Vertebrata</taxon>
        <taxon>Euteleostomi</taxon>
        <taxon>Actinopterygii</taxon>
        <taxon>Neopterygii</taxon>
        <taxon>Teleostei</taxon>
        <taxon>Neoteleostei</taxon>
        <taxon>Acanthomorphata</taxon>
        <taxon>Ovalentaria</taxon>
        <taxon>Atherinomorphae</taxon>
        <taxon>Cyprinodontiformes</taxon>
        <taxon>Goodeidae</taxon>
        <taxon>Ilyodon</taxon>
    </lineage>
</organism>
<comment type="subcellular location">
    <subcellularLocation>
        <location evidence="2">Cell junction</location>
        <location evidence="2">Tight junction</location>
    </subcellularLocation>
    <subcellularLocation>
        <location evidence="1">Membrane</location>
        <topology evidence="1">Multi-pass membrane protein</topology>
    </subcellularLocation>
</comment>
<sequence length="212" mass="23081">MRVGMCECDCVCLFYLSGWDLGCSLSWISLGPASNTGPIPSPPHYLPVVGVSARRCTCSSRYPELWCVVAHSWWLLAGAWTPGLCRASAWEVICPGVSGHWVHGWICSDINGCWQGLWACCCSSLGLLHCGCWVVPLGLSPALFWGGCGSSPGVPVLWGAFGCLWLRSPPYLSQVKGAGLQLLTLTIVYFYEETLYTQVLSHSDPQVFSLRC</sequence>
<keyword evidence="8" id="KW-0472">Membrane</keyword>
<reference evidence="9 10" key="1">
    <citation type="submission" date="2021-06" db="EMBL/GenBank/DDBJ databases">
        <authorList>
            <person name="Palmer J.M."/>
        </authorList>
    </citation>
    <scope>NUCLEOTIDE SEQUENCE [LARGE SCALE GENOMIC DNA]</scope>
    <source>
        <strain evidence="10">if_2019</strain>
        <tissue evidence="9">Muscle</tissue>
    </source>
</reference>
<evidence type="ECO:0000256" key="7">
    <source>
        <dbReference type="ARBA" id="ARBA00022989"/>
    </source>
</evidence>
<comment type="similarity">
    <text evidence="3">Belongs to the claudin family.</text>
</comment>
<comment type="caution">
    <text evidence="9">The sequence shown here is derived from an EMBL/GenBank/DDBJ whole genome shotgun (WGS) entry which is preliminary data.</text>
</comment>
<proteinExistence type="inferred from homology"/>
<keyword evidence="5" id="KW-0812">Transmembrane</keyword>
<name>A0ABV0VGE0_9TELE</name>
<keyword evidence="6" id="KW-0965">Cell junction</keyword>
<evidence type="ECO:0000256" key="6">
    <source>
        <dbReference type="ARBA" id="ARBA00022949"/>
    </source>
</evidence>
<dbReference type="Proteomes" id="UP001482620">
    <property type="component" value="Unassembled WGS sequence"/>
</dbReference>
<keyword evidence="7" id="KW-1133">Transmembrane helix</keyword>
<evidence type="ECO:0000256" key="1">
    <source>
        <dbReference type="ARBA" id="ARBA00004141"/>
    </source>
</evidence>
<evidence type="ECO:0000313" key="9">
    <source>
        <dbReference type="EMBL" id="MEQ2256323.1"/>
    </source>
</evidence>
<evidence type="ECO:0000256" key="8">
    <source>
        <dbReference type="ARBA" id="ARBA00023136"/>
    </source>
</evidence>
<evidence type="ECO:0000256" key="2">
    <source>
        <dbReference type="ARBA" id="ARBA00004435"/>
    </source>
</evidence>
<accession>A0ABV0VGE0</accession>
<protein>
    <submittedName>
        <fullName evidence="9">Uncharacterized protein</fullName>
    </submittedName>
</protein>
<gene>
    <name evidence="9" type="ORF">ILYODFUR_023088</name>
</gene>
<evidence type="ECO:0000256" key="3">
    <source>
        <dbReference type="ARBA" id="ARBA00008295"/>
    </source>
</evidence>
<evidence type="ECO:0000256" key="4">
    <source>
        <dbReference type="ARBA" id="ARBA00022427"/>
    </source>
</evidence>
<dbReference type="EMBL" id="JAHRIQ010106871">
    <property type="protein sequence ID" value="MEQ2256323.1"/>
    <property type="molecule type" value="Genomic_DNA"/>
</dbReference>
<dbReference type="PROSITE" id="PS01346">
    <property type="entry name" value="CLAUDIN"/>
    <property type="match status" value="1"/>
</dbReference>